<dbReference type="AlphaFoldDB" id="A4BU84"/>
<gene>
    <name evidence="2" type="ORF">NB231_12746</name>
</gene>
<feature type="domain" description="Putative restriction endonuclease" evidence="1">
    <location>
        <begin position="15"/>
        <end position="161"/>
    </location>
</feature>
<dbReference type="CDD" id="cd06260">
    <property type="entry name" value="DUF820-like"/>
    <property type="match status" value="1"/>
</dbReference>
<dbReference type="HOGENOM" id="CLU_076312_6_0_6"/>
<evidence type="ECO:0000313" key="2">
    <source>
        <dbReference type="EMBL" id="EAR20758.1"/>
    </source>
</evidence>
<comment type="caution">
    <text evidence="2">The sequence shown here is derived from an EMBL/GenBank/DDBJ whole genome shotgun (WGS) entry which is preliminary data.</text>
</comment>
<dbReference type="Gene3D" id="3.90.1570.10">
    <property type="entry name" value="tt1808, chain A"/>
    <property type="match status" value="1"/>
</dbReference>
<keyword evidence="3" id="KW-1185">Reference proteome</keyword>
<dbReference type="PANTHER" id="PTHR36558:SF1">
    <property type="entry name" value="RESTRICTION ENDONUCLEASE DOMAIN-CONTAINING PROTEIN-RELATED"/>
    <property type="match status" value="1"/>
</dbReference>
<dbReference type="Pfam" id="PF05685">
    <property type="entry name" value="Uma2"/>
    <property type="match status" value="1"/>
</dbReference>
<evidence type="ECO:0000259" key="1">
    <source>
        <dbReference type="Pfam" id="PF05685"/>
    </source>
</evidence>
<dbReference type="SUPFAM" id="SSF52980">
    <property type="entry name" value="Restriction endonuclease-like"/>
    <property type="match status" value="1"/>
</dbReference>
<dbReference type="Proteomes" id="UP000003374">
    <property type="component" value="Unassembled WGS sequence"/>
</dbReference>
<accession>A4BU84</accession>
<dbReference type="STRING" id="314278.NB231_12746"/>
<organism evidence="2 3">
    <name type="scientific">Nitrococcus mobilis Nb-231</name>
    <dbReference type="NCBI Taxonomy" id="314278"/>
    <lineage>
        <taxon>Bacteria</taxon>
        <taxon>Pseudomonadati</taxon>
        <taxon>Pseudomonadota</taxon>
        <taxon>Gammaproteobacteria</taxon>
        <taxon>Chromatiales</taxon>
        <taxon>Ectothiorhodospiraceae</taxon>
        <taxon>Nitrococcus</taxon>
    </lineage>
</organism>
<dbReference type="InterPro" id="IPR011335">
    <property type="entry name" value="Restrct_endonuc-II-like"/>
</dbReference>
<sequence length="193" mass="22091">MTVRTSSNHLGVNDYLAGELLSERRHEYIGGDIYAMVGASDRHNLIAGNLFAALHPLVRGIPCQLFMADMKVHLTVAGEDAFYYPDLMLACDPDDRARYYRQRPCLIVEVLSEATERIDRREKLLAYSRIESLQEYLLLSQNEPLAELHRRRDDWHAYRVREGSVPIECLDTALDIDTIYADLPPVESVRSEP</sequence>
<dbReference type="InterPro" id="IPR008538">
    <property type="entry name" value="Uma2"/>
</dbReference>
<reference evidence="2 3" key="1">
    <citation type="submission" date="2006-02" db="EMBL/GenBank/DDBJ databases">
        <authorList>
            <person name="Waterbury J."/>
            <person name="Ferriera S."/>
            <person name="Johnson J."/>
            <person name="Kravitz S."/>
            <person name="Halpern A."/>
            <person name="Remington K."/>
            <person name="Beeson K."/>
            <person name="Tran B."/>
            <person name="Rogers Y.-H."/>
            <person name="Friedman R."/>
            <person name="Venter J.C."/>
        </authorList>
    </citation>
    <scope>NUCLEOTIDE SEQUENCE [LARGE SCALE GENOMIC DNA]</scope>
    <source>
        <strain evidence="2 3">Nb-231</strain>
    </source>
</reference>
<dbReference type="EMBL" id="AAOF01000017">
    <property type="protein sequence ID" value="EAR20758.1"/>
    <property type="molecule type" value="Genomic_DNA"/>
</dbReference>
<dbReference type="InterPro" id="IPR012296">
    <property type="entry name" value="Nuclease_put_TT1808"/>
</dbReference>
<dbReference type="eggNOG" id="COG4636">
    <property type="taxonomic scope" value="Bacteria"/>
</dbReference>
<dbReference type="PANTHER" id="PTHR36558">
    <property type="entry name" value="GLR1098 PROTEIN"/>
    <property type="match status" value="1"/>
</dbReference>
<evidence type="ECO:0000313" key="3">
    <source>
        <dbReference type="Proteomes" id="UP000003374"/>
    </source>
</evidence>
<dbReference type="RefSeq" id="WP_005003195.1">
    <property type="nucleotide sequence ID" value="NZ_CH672427.1"/>
</dbReference>
<dbReference type="OrthoDB" id="26750at2"/>
<name>A4BU84_9GAMM</name>
<proteinExistence type="predicted"/>
<protein>
    <recommendedName>
        <fullName evidence="1">Putative restriction endonuclease domain-containing protein</fullName>
    </recommendedName>
</protein>